<feature type="region of interest" description="Disordered" evidence="1">
    <location>
        <begin position="113"/>
        <end position="180"/>
    </location>
</feature>
<feature type="non-terminal residue" evidence="3">
    <location>
        <position position="1"/>
    </location>
</feature>
<feature type="region of interest" description="Disordered" evidence="1">
    <location>
        <begin position="477"/>
        <end position="515"/>
    </location>
</feature>
<dbReference type="SUPFAM" id="SSF116846">
    <property type="entry name" value="MIT domain"/>
    <property type="match status" value="1"/>
</dbReference>
<feature type="compositionally biased region" description="Pro residues" evidence="1">
    <location>
        <begin position="142"/>
        <end position="152"/>
    </location>
</feature>
<feature type="compositionally biased region" description="Basic and acidic residues" evidence="1">
    <location>
        <begin position="493"/>
        <end position="503"/>
    </location>
</feature>
<dbReference type="AlphaFoldDB" id="Q4SG05"/>
<dbReference type="OrthoDB" id="20821at2759"/>
<dbReference type="EMBL" id="CAAE01014601">
    <property type="protein sequence ID" value="CAG00427.1"/>
    <property type="molecule type" value="Genomic_DNA"/>
</dbReference>
<dbReference type="GO" id="GO:0051301">
    <property type="term" value="P:cell division"/>
    <property type="evidence" value="ECO:0007669"/>
    <property type="project" value="TreeGrafter"/>
</dbReference>
<dbReference type="SMART" id="SM00745">
    <property type="entry name" value="MIT"/>
    <property type="match status" value="1"/>
</dbReference>
<reference evidence="3" key="1">
    <citation type="journal article" date="2004" name="Nature">
        <title>Genome duplication in the teleost fish Tetraodon nigroviridis reveals the early vertebrate proto-karyotype.</title>
        <authorList>
            <person name="Jaillon O."/>
            <person name="Aury J.-M."/>
            <person name="Brunet F."/>
            <person name="Petit J.-L."/>
            <person name="Stange-Thomann N."/>
            <person name="Mauceli E."/>
            <person name="Bouneau L."/>
            <person name="Fischer C."/>
            <person name="Ozouf-Costaz C."/>
            <person name="Bernot A."/>
            <person name="Nicaud S."/>
            <person name="Jaffe D."/>
            <person name="Fisher S."/>
            <person name="Lutfalla G."/>
            <person name="Dossat C."/>
            <person name="Segurens B."/>
            <person name="Dasilva C."/>
            <person name="Salanoubat M."/>
            <person name="Levy M."/>
            <person name="Boudet N."/>
            <person name="Castellano S."/>
            <person name="Anthouard V."/>
            <person name="Jubin C."/>
            <person name="Castelli V."/>
            <person name="Katinka M."/>
            <person name="Vacherie B."/>
            <person name="Biemont C."/>
            <person name="Skalli Z."/>
            <person name="Cattolico L."/>
            <person name="Poulain J."/>
            <person name="De Berardinis V."/>
            <person name="Cruaud C."/>
            <person name="Duprat S."/>
            <person name="Brottier P."/>
            <person name="Coutanceau J.-P."/>
            <person name="Gouzy J."/>
            <person name="Parra G."/>
            <person name="Lardier G."/>
            <person name="Chapple C."/>
            <person name="McKernan K.J."/>
            <person name="McEwan P."/>
            <person name="Bosak S."/>
            <person name="Kellis M."/>
            <person name="Volff J.-N."/>
            <person name="Guigo R."/>
            <person name="Zody M.C."/>
            <person name="Mesirov J."/>
            <person name="Lindblad-Toh K."/>
            <person name="Birren B."/>
            <person name="Nusbaum C."/>
            <person name="Kahn D."/>
            <person name="Robinson-Rechavi M."/>
            <person name="Laudet V."/>
            <person name="Schachter V."/>
            <person name="Quetier F."/>
            <person name="Saurin W."/>
            <person name="Scarpelli C."/>
            <person name="Wincker P."/>
            <person name="Lander E.S."/>
            <person name="Weissenbach J."/>
            <person name="Roest Crollius H."/>
        </authorList>
    </citation>
    <scope>NUCLEOTIDE SEQUENCE [LARGE SCALE GENOMIC DNA]</scope>
</reference>
<dbReference type="PANTHER" id="PTHR21068:SF43">
    <property type="entry name" value="SPARTIN"/>
    <property type="match status" value="1"/>
</dbReference>
<dbReference type="InterPro" id="IPR007330">
    <property type="entry name" value="MIT_dom"/>
</dbReference>
<feature type="region of interest" description="Disordered" evidence="1">
    <location>
        <begin position="438"/>
        <end position="462"/>
    </location>
</feature>
<dbReference type="KEGG" id="tng:GSTEN00018865G001"/>
<dbReference type="Pfam" id="PF06911">
    <property type="entry name" value="Senescence"/>
    <property type="match status" value="1"/>
</dbReference>
<sequence>DPAELLLLRDQYGQARRSLSGALAAEDAGDKAKALACYRKAQQHLVQGAEVPTNGDRQKGPAWDTARELRRRMEATLGAVNTHLSDLESSREMKSSRRDLLKDLPVGLYPDLASSSPPSQSSLNHLYPTVPAAASNNTPSARLPPPRLPYPATPQSRTVPAAATDMADPRGQPPAYTPQPTSAHLSLALQELGSGKEAGGDGHVLLFIPSGVQMFFVAPNGQVSSLSSPGYLRIITFGSPGKDSTAGSPWIFLHVIAKRLSQRQWSSYQMTLRFLCGLCPLTQVTESGAMAPMRDMMVMVKSVLIGDTLTPCPPDFVFPSRCVTGCTRWRQTPQCCWLTLGSTCSLTPWLTPQGPSLESSCPLNCPLLTERHLMTSWPNGLTSGFRSGFFSHCCLSFPSKLLISRQVLPESMQRPLSAPAGEAGADVVNLSEKIHLGPPEEQTELAVTTEGRKKPPLPGWSEKMGQGILSGATKMSEGLAKGAEATSRQIQKSGDRLRDRMTPEETPSNVSPHVTRGLNVARKASGGAVRVSQFLVNGVAKVAGHVAEKMAPHVKKHGSKLVPESMKKGKDGQASNLDGAKFVAVSSLQGFSTIWTSLENGAKLIGRSVSSETVMTVKHKYGDDASQATDTAIQSVANIGVAAYNFDNLAIKAIMKTSEQTAKVMVKSPDENEVKETTERHPQEKTNGNDVQKKDEKK</sequence>
<feature type="domain" description="MIT" evidence="2">
    <location>
        <begin position="8"/>
        <end position="86"/>
    </location>
</feature>
<dbReference type="PANTHER" id="PTHR21068">
    <property type="entry name" value="SPARTIN"/>
    <property type="match status" value="1"/>
</dbReference>
<reference evidence="3" key="2">
    <citation type="submission" date="2004-02" db="EMBL/GenBank/DDBJ databases">
        <authorList>
            <consortium name="Genoscope"/>
            <consortium name="Whitehead Institute Centre for Genome Research"/>
        </authorList>
    </citation>
    <scope>NUCLEOTIDE SEQUENCE</scope>
</reference>
<dbReference type="InterPro" id="IPR045036">
    <property type="entry name" value="Spartin-like"/>
</dbReference>
<dbReference type="Gene3D" id="1.20.58.80">
    <property type="entry name" value="Phosphotransferase system, lactose/cellobiose-type IIA subunit"/>
    <property type="match status" value="1"/>
</dbReference>
<feature type="compositionally biased region" description="Basic and acidic residues" evidence="1">
    <location>
        <begin position="668"/>
        <end position="684"/>
    </location>
</feature>
<dbReference type="InterPro" id="IPR036181">
    <property type="entry name" value="MIT_dom_sf"/>
</dbReference>
<dbReference type="GO" id="GO:0030514">
    <property type="term" value="P:negative regulation of BMP signaling pathway"/>
    <property type="evidence" value="ECO:0007669"/>
    <property type="project" value="TreeGrafter"/>
</dbReference>
<dbReference type="CDD" id="cd02679">
    <property type="entry name" value="MIT_spastin"/>
    <property type="match status" value="1"/>
</dbReference>
<comment type="caution">
    <text evidence="3">The sequence shown here is derived from an EMBL/GenBank/DDBJ whole genome shotgun (WGS) entry which is preliminary data.</text>
</comment>
<proteinExistence type="predicted"/>
<accession>Q4SG05</accession>
<feature type="non-terminal residue" evidence="3">
    <location>
        <position position="698"/>
    </location>
</feature>
<name>Q4SG05_TETNG</name>
<evidence type="ECO:0000259" key="2">
    <source>
        <dbReference type="SMART" id="SM00745"/>
    </source>
</evidence>
<protein>
    <submittedName>
        <fullName evidence="3">(spotted green pufferfish) hypothetical protein</fullName>
    </submittedName>
</protein>
<organism evidence="3">
    <name type="scientific">Tetraodon nigroviridis</name>
    <name type="common">Spotted green pufferfish</name>
    <name type="synonym">Chelonodon nigroviridis</name>
    <dbReference type="NCBI Taxonomy" id="99883"/>
    <lineage>
        <taxon>Eukaryota</taxon>
        <taxon>Metazoa</taxon>
        <taxon>Chordata</taxon>
        <taxon>Craniata</taxon>
        <taxon>Vertebrata</taxon>
        <taxon>Euteleostomi</taxon>
        <taxon>Actinopterygii</taxon>
        <taxon>Neopterygii</taxon>
        <taxon>Teleostei</taxon>
        <taxon>Neoteleostei</taxon>
        <taxon>Acanthomorphata</taxon>
        <taxon>Eupercaria</taxon>
        <taxon>Tetraodontiformes</taxon>
        <taxon>Tetradontoidea</taxon>
        <taxon>Tetraodontidae</taxon>
        <taxon>Tetraodon</taxon>
    </lineage>
</organism>
<evidence type="ECO:0000256" key="1">
    <source>
        <dbReference type="SAM" id="MobiDB-lite"/>
    </source>
</evidence>
<gene>
    <name evidence="3" type="ORF">GSTENG00018865001</name>
</gene>
<dbReference type="InterPro" id="IPR009686">
    <property type="entry name" value="Senescence/spartin_C"/>
</dbReference>
<dbReference type="GO" id="GO:0005886">
    <property type="term" value="C:plasma membrane"/>
    <property type="evidence" value="ECO:0007669"/>
    <property type="project" value="TreeGrafter"/>
</dbReference>
<feature type="region of interest" description="Disordered" evidence="1">
    <location>
        <begin position="664"/>
        <end position="698"/>
    </location>
</feature>
<evidence type="ECO:0000313" key="3">
    <source>
        <dbReference type="EMBL" id="CAG00427.1"/>
    </source>
</evidence>